<name>A0A4Y9ZMI5_9AGAM</name>
<dbReference type="Pfam" id="PF18758">
    <property type="entry name" value="KDZ"/>
    <property type="match status" value="1"/>
</dbReference>
<feature type="compositionally biased region" description="Basic and acidic residues" evidence="1">
    <location>
        <begin position="175"/>
        <end position="185"/>
    </location>
</feature>
<dbReference type="EMBL" id="SFCI01001559">
    <property type="protein sequence ID" value="TFY75474.1"/>
    <property type="molecule type" value="Genomic_DNA"/>
</dbReference>
<proteinExistence type="predicted"/>
<keyword evidence="3" id="KW-1185">Reference proteome</keyword>
<dbReference type="InterPro" id="IPR040521">
    <property type="entry name" value="KDZ"/>
</dbReference>
<sequence>MGKIKTRLRVRSTFATANGTLCKKVKTGSKIAAESEEMLHRRAQDLQALPTDVRRAITREVESNGAAPDDLAGLPMEVDNAYGGGEWAYEDEDSDVEPPDISHEGGEYADRVRAAFELTNAAQGKHKYSRPWDARSRRERLRALQRNWEAEMPALVDAYLQWKHSDAVEATGHQEPGREGSDGREAGVLSGGPSGHHPDGMQADSRHNGGQHDDEPTEPGSREAGTDAVHVEMHGRHVFHVCAVSTFERNPCLPIIQCSGEPANVSLIRAGYLGCAPQQPSVAFDLHTLELYHRLRRRHSGLGLLPMARALCDLHDVDYRASLREQFSIAFDAYLDILRRVKCMVDCAIGRSDPLWHVKNSCPPCSFKLKDEPALVPSHLGCIDGNNSAKRVASAGTEDERNFVSSYFLTREQVDKYKDEVKGRRSASEAELDAAESDAPWAPDPDSPGDPTDGDAVSVTPCTERWKASAAEHTKKALDVYDITGIFGGSCHHGLIALFCEMVRSGELAKYPLAIVDHQLDAHDDDDEANAFDIGEEEKFLQDLKEEPEERVLECAYVEALISRVAADKKWQKTSQVFVDTPLMQSSQGTQAYRNDMRRTARLEASRRNTLVQLEVAQCAVADLEFKIGVRNTWTPEDAQYKEALNYLCKRELHKALNKVQHLVVQRLFEMSKANIAGMGYKVRTSIWKHIRTRSKAIRTALTNYNTIAVKMRPPAPALEWSSIVNFSFVSEFDILRHSNSDTDTTAKPWMSPANREIVNKLFKAMRACEEIERLNVELRRLRTFIFSEDTAYLDAITVQQQSGNYLLSAEIKAQYRTRHRINNMHHITLNAIEQLPGFTGDPWEDVERMDDIGAMGGFEEADLQDQCIRMTEVMEDLALDS</sequence>
<feature type="region of interest" description="Disordered" evidence="1">
    <location>
        <begin position="171"/>
        <end position="224"/>
    </location>
</feature>
<protein>
    <recommendedName>
        <fullName evidence="4">CxC1-like cysteine cluster associated with KDZ transposases domain-containing protein</fullName>
    </recommendedName>
</protein>
<comment type="caution">
    <text evidence="2">The sequence shown here is derived from an EMBL/GenBank/DDBJ whole genome shotgun (WGS) entry which is preliminary data.</text>
</comment>
<dbReference type="OrthoDB" id="3251205at2759"/>
<accession>A0A4Y9ZMI5</accession>
<evidence type="ECO:0000256" key="1">
    <source>
        <dbReference type="SAM" id="MobiDB-lite"/>
    </source>
</evidence>
<feature type="region of interest" description="Disordered" evidence="1">
    <location>
        <begin position="419"/>
        <end position="459"/>
    </location>
</feature>
<organism evidence="2 3">
    <name type="scientific">Hericium alpestre</name>
    <dbReference type="NCBI Taxonomy" id="135208"/>
    <lineage>
        <taxon>Eukaryota</taxon>
        <taxon>Fungi</taxon>
        <taxon>Dikarya</taxon>
        <taxon>Basidiomycota</taxon>
        <taxon>Agaricomycotina</taxon>
        <taxon>Agaricomycetes</taxon>
        <taxon>Russulales</taxon>
        <taxon>Hericiaceae</taxon>
        <taxon>Hericium</taxon>
    </lineage>
</organism>
<gene>
    <name evidence="2" type="ORF">EWM64_g8539</name>
</gene>
<reference evidence="2 3" key="1">
    <citation type="submission" date="2019-02" db="EMBL/GenBank/DDBJ databases">
        <title>Genome sequencing of the rare red list fungi Hericium alpestre (H. flagellum).</title>
        <authorList>
            <person name="Buettner E."/>
            <person name="Kellner H."/>
        </authorList>
    </citation>
    <scope>NUCLEOTIDE SEQUENCE [LARGE SCALE GENOMIC DNA]</scope>
    <source>
        <strain evidence="2 3">DSM 108284</strain>
    </source>
</reference>
<feature type="compositionally biased region" description="Basic and acidic residues" evidence="1">
    <location>
        <begin position="196"/>
        <end position="224"/>
    </location>
</feature>
<feature type="compositionally biased region" description="Basic and acidic residues" evidence="1">
    <location>
        <begin position="419"/>
        <end position="428"/>
    </location>
</feature>
<evidence type="ECO:0008006" key="4">
    <source>
        <dbReference type="Google" id="ProtNLM"/>
    </source>
</evidence>
<dbReference type="AlphaFoldDB" id="A0A4Y9ZMI5"/>
<dbReference type="PANTHER" id="PTHR33096">
    <property type="entry name" value="CXC2 DOMAIN-CONTAINING PROTEIN"/>
    <property type="match status" value="1"/>
</dbReference>
<feature type="region of interest" description="Disordered" evidence="1">
    <location>
        <begin position="82"/>
        <end position="105"/>
    </location>
</feature>
<dbReference type="PANTHER" id="PTHR33096:SF1">
    <property type="entry name" value="CXC1-LIKE CYSTEINE CLUSTER ASSOCIATED WITH KDZ TRANSPOSASES DOMAIN-CONTAINING PROTEIN"/>
    <property type="match status" value="1"/>
</dbReference>
<evidence type="ECO:0000313" key="2">
    <source>
        <dbReference type="EMBL" id="TFY75474.1"/>
    </source>
</evidence>
<dbReference type="Proteomes" id="UP000298061">
    <property type="component" value="Unassembled WGS sequence"/>
</dbReference>
<evidence type="ECO:0000313" key="3">
    <source>
        <dbReference type="Proteomes" id="UP000298061"/>
    </source>
</evidence>
<dbReference type="STRING" id="135208.A0A4Y9ZMI5"/>
<feature type="compositionally biased region" description="Acidic residues" evidence="1">
    <location>
        <begin position="88"/>
        <end position="98"/>
    </location>
</feature>